<proteinExistence type="predicted"/>
<organism evidence="1">
    <name type="scientific">Myoviridae sp. ctNQr16</name>
    <dbReference type="NCBI Taxonomy" id="2826644"/>
    <lineage>
        <taxon>Viruses</taxon>
        <taxon>Duplodnaviria</taxon>
        <taxon>Heunggongvirae</taxon>
        <taxon>Uroviricota</taxon>
        <taxon>Caudoviricetes</taxon>
    </lineage>
</organism>
<dbReference type="EMBL" id="BK014863">
    <property type="protein sequence ID" value="DAD79305.1"/>
    <property type="molecule type" value="Genomic_DNA"/>
</dbReference>
<sequence>MASTSKTTETQSNEESEVAVMAVENTKQGLASIGISVKVDNVALNYVTDIGDIGGSPSELDATTLKDKIKITVQGVKDIKAWECSYLYDNSSTASDFRKLKTLEKAGNIVSVEVAFPDGTTFKTTGYVSTMINGAKVDELISAKLSVSLQSDWEITDPAA</sequence>
<evidence type="ECO:0000313" key="1">
    <source>
        <dbReference type="EMBL" id="DAD79305.1"/>
    </source>
</evidence>
<accession>A0A8S5MAD3</accession>
<reference evidence="1" key="1">
    <citation type="journal article" date="2021" name="Proc. Natl. Acad. Sci. U.S.A.">
        <title>A Catalog of Tens of Thousands of Viruses from Human Metagenomes Reveals Hidden Associations with Chronic Diseases.</title>
        <authorList>
            <person name="Tisza M.J."/>
            <person name="Buck C.B."/>
        </authorList>
    </citation>
    <scope>NUCLEOTIDE SEQUENCE</scope>
    <source>
        <strain evidence="1">CtNQr16</strain>
    </source>
</reference>
<name>A0A8S5MAD3_9CAUD</name>
<protein>
    <submittedName>
        <fullName evidence="1">Tail tube protein</fullName>
    </submittedName>
</protein>
<dbReference type="Gene3D" id="4.10.410.40">
    <property type="match status" value="1"/>
</dbReference>